<comment type="caution">
    <text evidence="4">The sequence shown here is derived from an EMBL/GenBank/DDBJ whole genome shotgun (WGS) entry which is preliminary data.</text>
</comment>
<name>A0A9W7BWV9_9STRA</name>
<feature type="compositionally biased region" description="Basic and acidic residues" evidence="1">
    <location>
        <begin position="1429"/>
        <end position="1439"/>
    </location>
</feature>
<keyword evidence="2" id="KW-0732">Signal</keyword>
<feature type="compositionally biased region" description="Low complexity" evidence="1">
    <location>
        <begin position="1395"/>
        <end position="1417"/>
    </location>
</feature>
<evidence type="ECO:0000256" key="1">
    <source>
        <dbReference type="SAM" id="MobiDB-lite"/>
    </source>
</evidence>
<reference evidence="5" key="1">
    <citation type="journal article" date="2023" name="Commun. Biol.">
        <title>Genome analysis of Parmales, the sister group of diatoms, reveals the evolutionary specialization of diatoms from phago-mixotrophs to photoautotrophs.</title>
        <authorList>
            <person name="Ban H."/>
            <person name="Sato S."/>
            <person name="Yoshikawa S."/>
            <person name="Yamada K."/>
            <person name="Nakamura Y."/>
            <person name="Ichinomiya M."/>
            <person name="Sato N."/>
            <person name="Blanc-Mathieu R."/>
            <person name="Endo H."/>
            <person name="Kuwata A."/>
            <person name="Ogata H."/>
        </authorList>
    </citation>
    <scope>NUCLEOTIDE SEQUENCE [LARGE SCALE GENOMIC DNA]</scope>
</reference>
<dbReference type="PANTHER" id="PTHR46967:SF2">
    <property type="entry name" value="SUSHI, VON WILLEBRAND FACTOR TYPE A, EGF AND PENTRAXIN DOMAIN-CONTAINING PROTEIN 1-LIKE"/>
    <property type="match status" value="1"/>
</dbReference>
<protein>
    <recommendedName>
        <fullName evidence="3">Tyrosine-protein kinase ephrin type A/B receptor-like domain-containing protein</fullName>
    </recommendedName>
</protein>
<organism evidence="4 5">
    <name type="scientific">Triparma laevis f. inornata</name>
    <dbReference type="NCBI Taxonomy" id="1714386"/>
    <lineage>
        <taxon>Eukaryota</taxon>
        <taxon>Sar</taxon>
        <taxon>Stramenopiles</taxon>
        <taxon>Ochrophyta</taxon>
        <taxon>Bolidophyceae</taxon>
        <taxon>Parmales</taxon>
        <taxon>Triparmaceae</taxon>
        <taxon>Triparma</taxon>
    </lineage>
</organism>
<evidence type="ECO:0000256" key="2">
    <source>
        <dbReference type="SAM" id="SignalP"/>
    </source>
</evidence>
<proteinExistence type="predicted"/>
<dbReference type="PANTHER" id="PTHR46967">
    <property type="entry name" value="INSULIN-LIKE GROWTH FACTOR BINDING PROTEIN,N-TERMINAL"/>
    <property type="match status" value="1"/>
</dbReference>
<feature type="region of interest" description="Disordered" evidence="1">
    <location>
        <begin position="1370"/>
        <end position="1439"/>
    </location>
</feature>
<dbReference type="Gene3D" id="2.10.50.10">
    <property type="entry name" value="Tumor Necrosis Factor Receptor, subunit A, domain 2"/>
    <property type="match status" value="3"/>
</dbReference>
<feature type="domain" description="Tyrosine-protein kinase ephrin type A/B receptor-like" evidence="3">
    <location>
        <begin position="501"/>
        <end position="544"/>
    </location>
</feature>
<feature type="compositionally biased region" description="Acidic residues" evidence="1">
    <location>
        <begin position="1295"/>
        <end position="1304"/>
    </location>
</feature>
<gene>
    <name evidence="4" type="ORF">TL16_g13194</name>
</gene>
<feature type="signal peptide" evidence="2">
    <location>
        <begin position="1"/>
        <end position="24"/>
    </location>
</feature>
<dbReference type="InterPro" id="IPR009030">
    <property type="entry name" value="Growth_fac_rcpt_cys_sf"/>
</dbReference>
<feature type="compositionally biased region" description="Acidic residues" evidence="1">
    <location>
        <begin position="1370"/>
        <end position="1385"/>
    </location>
</feature>
<feature type="chain" id="PRO_5040936880" description="Tyrosine-protein kinase ephrin type A/B receptor-like domain-containing protein" evidence="2">
    <location>
        <begin position="25"/>
        <end position="1446"/>
    </location>
</feature>
<evidence type="ECO:0000313" key="5">
    <source>
        <dbReference type="Proteomes" id="UP001162640"/>
    </source>
</evidence>
<feature type="region of interest" description="Disordered" evidence="1">
    <location>
        <begin position="1268"/>
        <end position="1321"/>
    </location>
</feature>
<feature type="domain" description="Tyrosine-protein kinase ephrin type A/B receptor-like" evidence="3">
    <location>
        <begin position="222"/>
        <end position="257"/>
    </location>
</feature>
<dbReference type="Proteomes" id="UP001162640">
    <property type="component" value="Unassembled WGS sequence"/>
</dbReference>
<evidence type="ECO:0000313" key="4">
    <source>
        <dbReference type="EMBL" id="GMH95580.1"/>
    </source>
</evidence>
<dbReference type="SMART" id="SM01411">
    <property type="entry name" value="Ephrin_rec_like"/>
    <property type="match status" value="9"/>
</dbReference>
<evidence type="ECO:0000259" key="3">
    <source>
        <dbReference type="Pfam" id="PF07699"/>
    </source>
</evidence>
<sequence length="1446" mass="154263">MQPFSLLLIVGTLVVAFLSYSVLADCSGAKNVVEGSDPSCNPGCIWIANPIHDEAAPGDFCDYQQRDNNYDCYHTEYRSCDCIDTVCWNQPANYQSYCSCRKEPESCGKGCSGQTEICSAKMEEREVDSKCKSSDKPCNYETGPANPANLPCTVLDCHKQYTCTGCEMGKWSASGKTECTDCVKGKYGAIEMMQSAQMCTDCVAGKFADETGQYQCEECDYGTYQDDQAGELCKICPAGRYQDEKGQDDCITCPAGKFISDGDELSGVSAAAHLNEQACTLCPDGHYNDGTQPVGSCTKCEAGKKSNGDRDSCDECPDGKYSGPSPGWHFCAQCGSGKYSDAATGHASCTNAPNGAYAVGEDQKEYTVCGAGEWSTASSSSTGPTSCTKCEAGKYISDDAKTNPTLHESVNLCLPCPSGQKAPDLGASSCEACPAGRYQSASDFTDCYACDPGKYTSTTTGHTSCQICGAGLYSNSNTAGSCESCQEGKYIVDPATNHALHAGEASCIECAEDFYNNQVGQTQCVACEGGTTQGETGATECGSCTQGKTARSGVDENGDPATGCDDCTAGKYSNSKTGFLCQDCEAGRYGTTGGMGGIPINQVDNAEYTVCDRCDAGKISVAGSSSEDDCTNCAAGKYAILGDITCTNCDQGKYSPAGSNNPISDCKLCTSGKYSAGTATAGNGAGSTVEEGCTSCEVGKAQNTWGSAECTWCLSGQYSPKADIDSGGIATANFETCGLCPGGMTSVQPNAETVIVDGSGIGVCVDCPDGRSSNEGEDVCYKVATQFDTCETYDTPVGTEKKIKNECTYLYAGHWTTKEEGTASPFGASCKSYSVCGSEHQKDSLDAFKRDEYFIVCDECADGYEPAAAVPELLTGWDDEITDLLTEATARTSLENCQGTAKPTVCYKKEDLKQCIETSDEALLETPKADIDCEYYFQGGWIAKDPTNVSPFGDTCGNYTICGFDQTSSTSIEFDGQTVNVLPKDTYKIMCDNCYDRYSTERPKGYIGGLTAKDDVFTDVPEGGNSLSSKGVCSAGEKRPGICYDSSNGFNSCPTFPSAETNPFEQFLPGSMFGQECKYMYNDQWREVESGEFSQFNTTCKEYELCAVEEGTTTTTYKVACSECANNFLPAFPSRSSGIGSQEMGTCTNDYYPSMCYAHVNPEINGADWQTCPYSPYQNIKCRYWLDGEWIEKSSGQASPWAGKCGEFKVCNSEIEGDIENDVYNLFCTRCGYDYFPKRLEKPEGSDAVGQCGDMDFTKDLRSLCEIRPTPSPTPVPTSSFRPPENPTDGGGDGDGGDEDEGDDYTPPSQGNNDDQDFEQPDSLTDKIKAAVGGDQSANIVIGGAIVLCFMCGACIMKTGCKCCGSSVEYDSDDDEDEYGFEDDETRGSEYTTNSEYTSGSGYDDSSKYSRSSSSASNFEQYNNPMRGAQEKLGKGDDGLLHVRKG</sequence>
<dbReference type="Pfam" id="PF07699">
    <property type="entry name" value="Ephrin_rec_like"/>
    <property type="match status" value="2"/>
</dbReference>
<dbReference type="EMBL" id="BLQM01000617">
    <property type="protein sequence ID" value="GMH95580.1"/>
    <property type="molecule type" value="Genomic_DNA"/>
</dbReference>
<dbReference type="SUPFAM" id="SSF57184">
    <property type="entry name" value="Growth factor receptor domain"/>
    <property type="match status" value="2"/>
</dbReference>
<accession>A0A9W7BWV9</accession>
<dbReference type="InterPro" id="IPR011641">
    <property type="entry name" value="Tyr-kin_ephrin_A/B_rcpt-like"/>
</dbReference>